<proteinExistence type="predicted"/>
<sequence length="175" mass="19966">MSRLSRANLKARDSIFATGPDIYRGEIHAICPPDLEECVMALEDCCDEAYEAQMLLRNGTRDFPRMNKVLESQRFFLLVNEATISKYKADLVDEIEPAINKLVANAEEGLRLLEKQETLLQKQVSARSTSNVATASQQVEARRLQQLKKQRKKLEDEALELEAEVEQLEVTSLRR</sequence>
<keyword evidence="2" id="KW-1185">Reference proteome</keyword>
<dbReference type="Proteomes" id="UP000308600">
    <property type="component" value="Unassembled WGS sequence"/>
</dbReference>
<evidence type="ECO:0000313" key="2">
    <source>
        <dbReference type="Proteomes" id="UP000308600"/>
    </source>
</evidence>
<organism evidence="1 2">
    <name type="scientific">Pluteus cervinus</name>
    <dbReference type="NCBI Taxonomy" id="181527"/>
    <lineage>
        <taxon>Eukaryota</taxon>
        <taxon>Fungi</taxon>
        <taxon>Dikarya</taxon>
        <taxon>Basidiomycota</taxon>
        <taxon>Agaricomycotina</taxon>
        <taxon>Agaricomycetes</taxon>
        <taxon>Agaricomycetidae</taxon>
        <taxon>Agaricales</taxon>
        <taxon>Pluteineae</taxon>
        <taxon>Pluteaceae</taxon>
        <taxon>Pluteus</taxon>
    </lineage>
</organism>
<evidence type="ECO:0000313" key="1">
    <source>
        <dbReference type="EMBL" id="TFK66219.1"/>
    </source>
</evidence>
<accession>A0ACD3AKP6</accession>
<reference evidence="1 2" key="1">
    <citation type="journal article" date="2019" name="Nat. Ecol. Evol.">
        <title>Megaphylogeny resolves global patterns of mushroom evolution.</title>
        <authorList>
            <person name="Varga T."/>
            <person name="Krizsan K."/>
            <person name="Foldi C."/>
            <person name="Dima B."/>
            <person name="Sanchez-Garcia M."/>
            <person name="Sanchez-Ramirez S."/>
            <person name="Szollosi G.J."/>
            <person name="Szarkandi J.G."/>
            <person name="Papp V."/>
            <person name="Albert L."/>
            <person name="Andreopoulos W."/>
            <person name="Angelini C."/>
            <person name="Antonin V."/>
            <person name="Barry K.W."/>
            <person name="Bougher N.L."/>
            <person name="Buchanan P."/>
            <person name="Buyck B."/>
            <person name="Bense V."/>
            <person name="Catcheside P."/>
            <person name="Chovatia M."/>
            <person name="Cooper J."/>
            <person name="Damon W."/>
            <person name="Desjardin D."/>
            <person name="Finy P."/>
            <person name="Geml J."/>
            <person name="Haridas S."/>
            <person name="Hughes K."/>
            <person name="Justo A."/>
            <person name="Karasinski D."/>
            <person name="Kautmanova I."/>
            <person name="Kiss B."/>
            <person name="Kocsube S."/>
            <person name="Kotiranta H."/>
            <person name="LaButti K.M."/>
            <person name="Lechner B.E."/>
            <person name="Liimatainen K."/>
            <person name="Lipzen A."/>
            <person name="Lukacs Z."/>
            <person name="Mihaltcheva S."/>
            <person name="Morgado L.N."/>
            <person name="Niskanen T."/>
            <person name="Noordeloos M.E."/>
            <person name="Ohm R.A."/>
            <person name="Ortiz-Santana B."/>
            <person name="Ovrebo C."/>
            <person name="Racz N."/>
            <person name="Riley R."/>
            <person name="Savchenko A."/>
            <person name="Shiryaev A."/>
            <person name="Soop K."/>
            <person name="Spirin V."/>
            <person name="Szebenyi C."/>
            <person name="Tomsovsky M."/>
            <person name="Tulloss R.E."/>
            <person name="Uehling J."/>
            <person name="Grigoriev I.V."/>
            <person name="Vagvolgyi C."/>
            <person name="Papp T."/>
            <person name="Martin F.M."/>
            <person name="Miettinen O."/>
            <person name="Hibbett D.S."/>
            <person name="Nagy L.G."/>
        </authorList>
    </citation>
    <scope>NUCLEOTIDE SEQUENCE [LARGE SCALE GENOMIC DNA]</scope>
    <source>
        <strain evidence="1 2">NL-1719</strain>
    </source>
</reference>
<name>A0ACD3AKP6_9AGAR</name>
<gene>
    <name evidence="1" type="ORF">BDN72DRAFT_844634</name>
</gene>
<dbReference type="EMBL" id="ML208412">
    <property type="protein sequence ID" value="TFK66219.1"/>
    <property type="molecule type" value="Genomic_DNA"/>
</dbReference>
<protein>
    <submittedName>
        <fullName evidence="1">Uncharacterized protein</fullName>
    </submittedName>
</protein>